<dbReference type="EMBL" id="JBFXLU010000262">
    <property type="protein sequence ID" value="KAL2832327.1"/>
    <property type="molecule type" value="Genomic_DNA"/>
</dbReference>
<accession>A0ABR4IX32</accession>
<dbReference type="SUPFAM" id="SSF52266">
    <property type="entry name" value="SGNH hydrolase"/>
    <property type="match status" value="1"/>
</dbReference>
<evidence type="ECO:0000313" key="3">
    <source>
        <dbReference type="Proteomes" id="UP001610446"/>
    </source>
</evidence>
<keyword evidence="2" id="KW-0378">Hydrolase</keyword>
<dbReference type="GO" id="GO:0016787">
    <property type="term" value="F:hydrolase activity"/>
    <property type="evidence" value="ECO:0007669"/>
    <property type="project" value="UniProtKB-KW"/>
</dbReference>
<dbReference type="CDD" id="cd01838">
    <property type="entry name" value="Isoamyl_acetate_hydrolase_like"/>
    <property type="match status" value="1"/>
</dbReference>
<protein>
    <submittedName>
        <fullName evidence="2">SGNH hydrolase-type esterase domain-containing protein</fullName>
    </submittedName>
</protein>
<gene>
    <name evidence="2" type="ORF">BJY01DRAFT_101353</name>
</gene>
<name>A0ABR4IX32_9EURO</name>
<evidence type="ECO:0000259" key="1">
    <source>
        <dbReference type="Pfam" id="PF13472"/>
    </source>
</evidence>
<evidence type="ECO:0000313" key="2">
    <source>
        <dbReference type="EMBL" id="KAL2832327.1"/>
    </source>
</evidence>
<dbReference type="Gene3D" id="3.40.50.1110">
    <property type="entry name" value="SGNH hydrolase"/>
    <property type="match status" value="1"/>
</dbReference>
<dbReference type="PANTHER" id="PTHR14209">
    <property type="entry name" value="ISOAMYL ACETATE-HYDROLYZING ESTERASE 1"/>
    <property type="match status" value="1"/>
</dbReference>
<organism evidence="2 3">
    <name type="scientific">Aspergillus pseudoustus</name>
    <dbReference type="NCBI Taxonomy" id="1810923"/>
    <lineage>
        <taxon>Eukaryota</taxon>
        <taxon>Fungi</taxon>
        <taxon>Dikarya</taxon>
        <taxon>Ascomycota</taxon>
        <taxon>Pezizomycotina</taxon>
        <taxon>Eurotiomycetes</taxon>
        <taxon>Eurotiomycetidae</taxon>
        <taxon>Eurotiales</taxon>
        <taxon>Aspergillaceae</taxon>
        <taxon>Aspergillus</taxon>
        <taxon>Aspergillus subgen. Nidulantes</taxon>
    </lineage>
</organism>
<dbReference type="InterPro" id="IPR036514">
    <property type="entry name" value="SGNH_hydro_sf"/>
</dbReference>
<dbReference type="Pfam" id="PF13472">
    <property type="entry name" value="Lipase_GDSL_2"/>
    <property type="match status" value="1"/>
</dbReference>
<feature type="domain" description="SGNH hydrolase-type esterase" evidence="1">
    <location>
        <begin position="10"/>
        <end position="207"/>
    </location>
</feature>
<reference evidence="2 3" key="1">
    <citation type="submission" date="2024-07" db="EMBL/GenBank/DDBJ databases">
        <title>Section-level genome sequencing and comparative genomics of Aspergillus sections Usti and Cavernicolus.</title>
        <authorList>
            <consortium name="Lawrence Berkeley National Laboratory"/>
            <person name="Nybo J.L."/>
            <person name="Vesth T.C."/>
            <person name="Theobald S."/>
            <person name="Frisvad J.C."/>
            <person name="Larsen T.O."/>
            <person name="Kjaerboelling I."/>
            <person name="Rothschild-Mancinelli K."/>
            <person name="Lyhne E.K."/>
            <person name="Kogle M.E."/>
            <person name="Barry K."/>
            <person name="Clum A."/>
            <person name="Na H."/>
            <person name="Ledsgaard L."/>
            <person name="Lin J."/>
            <person name="Lipzen A."/>
            <person name="Kuo A."/>
            <person name="Riley R."/>
            <person name="Mondo S."/>
            <person name="Labutti K."/>
            <person name="Haridas S."/>
            <person name="Pangalinan J."/>
            <person name="Salamov A.A."/>
            <person name="Simmons B.A."/>
            <person name="Magnuson J.K."/>
            <person name="Chen J."/>
            <person name="Drula E."/>
            <person name="Henrissat B."/>
            <person name="Wiebenga A."/>
            <person name="Lubbers R.J."/>
            <person name="Gomes A.C."/>
            <person name="Makela M.R."/>
            <person name="Stajich J."/>
            <person name="Grigoriev I.V."/>
            <person name="Mortensen U.H."/>
            <person name="De Vries R.P."/>
            <person name="Baker S.E."/>
            <person name="Andersen M.R."/>
        </authorList>
    </citation>
    <scope>NUCLEOTIDE SEQUENCE [LARGE SCALE GENOMIC DNA]</scope>
    <source>
        <strain evidence="2 3">CBS 123904</strain>
    </source>
</reference>
<dbReference type="PANTHER" id="PTHR14209:SF19">
    <property type="entry name" value="ISOAMYL ACETATE-HYDROLYZING ESTERASE 1 HOMOLOG"/>
    <property type="match status" value="1"/>
</dbReference>
<proteinExistence type="predicted"/>
<keyword evidence="3" id="KW-1185">Reference proteome</keyword>
<dbReference type="InterPro" id="IPR045136">
    <property type="entry name" value="Iah1-like"/>
</dbReference>
<dbReference type="InterPro" id="IPR013830">
    <property type="entry name" value="SGNH_hydro"/>
</dbReference>
<sequence length="253" mass="27897">MALGFDKIVLFGDSITQGAYEPECGFAFGAAMQHAYARKMDVVQRGFGGYNSDHAAAIIPYLLKQESSIKLMIVFFGTNDSIVPESKNHVPIPRFKDNIRKIVLSAQGAGAKVLLIGPGPFDHHGFVAVMEEGWVCDRTTLRARMYCDAAVELGSELGVPVVPLWDLIMADLGWKEGYDVYGLAEVPDVGSFDGYFYDGLHFLGKAYRIMFGNVIKSIKESYPELQPDSIKEKLPPCDDQMTLDSLKEAVAEE</sequence>
<comment type="caution">
    <text evidence="2">The sequence shown here is derived from an EMBL/GenBank/DDBJ whole genome shotgun (WGS) entry which is preliminary data.</text>
</comment>
<dbReference type="Proteomes" id="UP001610446">
    <property type="component" value="Unassembled WGS sequence"/>
</dbReference>